<keyword evidence="1" id="KW-0614">Plasmid</keyword>
<organism evidence="1">
    <name type="scientific">Pseudomonas aeruginosa</name>
    <dbReference type="NCBI Taxonomy" id="287"/>
    <lineage>
        <taxon>Bacteria</taxon>
        <taxon>Pseudomonadati</taxon>
        <taxon>Pseudomonadota</taxon>
        <taxon>Gammaproteobacteria</taxon>
        <taxon>Pseudomonadales</taxon>
        <taxon>Pseudomonadaceae</taxon>
        <taxon>Pseudomonas</taxon>
    </lineage>
</organism>
<accession>A0A5P9WB92</accession>
<protein>
    <submittedName>
        <fullName evidence="1">Uncharacterized protein</fullName>
    </submittedName>
</protein>
<name>A0A5P9WB92_PSEAI</name>
<dbReference type="EMBL" id="MN433457">
    <property type="protein sequence ID" value="QFX78734.1"/>
    <property type="molecule type" value="Genomic_DNA"/>
</dbReference>
<geneLocation type="plasmid" evidence="1">
    <name>pNK546-KPC</name>
</geneLocation>
<sequence>MFFQELITEANDDVVGFGEAGQEAVAVTGGLHIADLRAVMVADVNHDVVIPPLSAQPSFCLLVGYRVIVGVCGLGAILVREERDVEDSALISHTNFHFLIRLLHAQSLTCTGGVEIEHEGYSGV</sequence>
<dbReference type="AlphaFoldDB" id="A0A5P9WB92"/>
<reference evidence="1" key="1">
    <citation type="submission" date="2019-09" db="EMBL/GenBank/DDBJ databases">
        <authorList>
            <person name="Li Z."/>
        </authorList>
    </citation>
    <scope>NUCLEOTIDE SEQUENCE</scope>
    <source>
        <strain evidence="1">PAB546</strain>
        <plasmid evidence="1">pNK546-KPC</plasmid>
    </source>
</reference>
<gene>
    <name evidence="1" type="ORF">pNK546KPC_0524</name>
</gene>
<proteinExistence type="predicted"/>
<evidence type="ECO:0000313" key="1">
    <source>
        <dbReference type="EMBL" id="QFX78734.1"/>
    </source>
</evidence>